<dbReference type="RefSeq" id="WP_345253361.1">
    <property type="nucleotide sequence ID" value="NZ_BAABGY010000002.1"/>
</dbReference>
<evidence type="ECO:0008006" key="3">
    <source>
        <dbReference type="Google" id="ProtNLM"/>
    </source>
</evidence>
<name>A0ABP8GBZ9_9BACT</name>
<evidence type="ECO:0000313" key="2">
    <source>
        <dbReference type="Proteomes" id="UP001501725"/>
    </source>
</evidence>
<dbReference type="Proteomes" id="UP001501725">
    <property type="component" value="Unassembled WGS sequence"/>
</dbReference>
<protein>
    <recommendedName>
        <fullName evidence="3">TonB-dependent receptor</fullName>
    </recommendedName>
</protein>
<dbReference type="EMBL" id="BAABGY010000002">
    <property type="protein sequence ID" value="GAA4321088.1"/>
    <property type="molecule type" value="Genomic_DNA"/>
</dbReference>
<keyword evidence="2" id="KW-1185">Reference proteome</keyword>
<accession>A0ABP8GBZ9</accession>
<organism evidence="1 2">
    <name type="scientific">Flaviaesturariibacter amylovorans</name>
    <dbReference type="NCBI Taxonomy" id="1084520"/>
    <lineage>
        <taxon>Bacteria</taxon>
        <taxon>Pseudomonadati</taxon>
        <taxon>Bacteroidota</taxon>
        <taxon>Chitinophagia</taxon>
        <taxon>Chitinophagales</taxon>
        <taxon>Chitinophagaceae</taxon>
        <taxon>Flaviaestuariibacter</taxon>
    </lineage>
</organism>
<reference evidence="2" key="1">
    <citation type="journal article" date="2019" name="Int. J. Syst. Evol. Microbiol.">
        <title>The Global Catalogue of Microorganisms (GCM) 10K type strain sequencing project: providing services to taxonomists for standard genome sequencing and annotation.</title>
        <authorList>
            <consortium name="The Broad Institute Genomics Platform"/>
            <consortium name="The Broad Institute Genome Sequencing Center for Infectious Disease"/>
            <person name="Wu L."/>
            <person name="Ma J."/>
        </authorList>
    </citation>
    <scope>NUCLEOTIDE SEQUENCE [LARGE SCALE GENOMIC DNA]</scope>
    <source>
        <strain evidence="2">JCM 17919</strain>
    </source>
</reference>
<proteinExistence type="predicted"/>
<comment type="caution">
    <text evidence="1">The sequence shown here is derived from an EMBL/GenBank/DDBJ whole genome shotgun (WGS) entry which is preliminary data.</text>
</comment>
<gene>
    <name evidence="1" type="ORF">GCM10023184_06640</name>
</gene>
<evidence type="ECO:0000313" key="1">
    <source>
        <dbReference type="EMBL" id="GAA4321088.1"/>
    </source>
</evidence>
<sequence>MQMTGRRFAVDRSYRYGFNGQEKSDEVDNFGSSMAAEFWQYDSRLGKRWNIDPRPVGGTSPYSTFMGNPIAFSDQRGDTSITAAGGTMKAEIDDKSHKLEFYQPNSTYTVTGSQTRIPTQAGELRSFTNGLGRFSARWKTNTDGSVAFNGYLNDDGETFEEALSSFTSSWKYKLYQFGSFMETERNKDPLAFDLKVSFTMISLSMMADAERVPFSFGYNPSVTTSEAASALGTLRFVSKGENIALGLGHTLDDFSNATGALNYRQFSSGFRPNDILLKIANPSNNLHFNLQDFTRWKYIKYAANPVSPNPALRNVTNWELYKIYNIPGALDRTTFYKFVDNTYQVVNKPF</sequence>